<sequence>MENRYLLKDDKLNNFIPIPLSLLDSKLSSTTLLVYGCLLGRGVLSQRNGWYDQNGAIYVRYTAPQLAKDLGKGKSTVKASLKELESAGLIERRRMGLTMTNIFIKVPWTSESGQYSDHMGQKSDLHKPENNTYRGQNSSPSEVRKPDPSKYKRVNKTFNNREYIVREGESF</sequence>
<dbReference type="Pfam" id="PF06970">
    <property type="entry name" value="RepA_N"/>
    <property type="match status" value="1"/>
</dbReference>
<dbReference type="EMBL" id="PDYG01000004">
    <property type="protein sequence ID" value="PHU38632.1"/>
    <property type="molecule type" value="Genomic_DNA"/>
</dbReference>
<dbReference type="InterPro" id="IPR036388">
    <property type="entry name" value="WH-like_DNA-bd_sf"/>
</dbReference>
<feature type="compositionally biased region" description="Polar residues" evidence="1">
    <location>
        <begin position="130"/>
        <end position="141"/>
    </location>
</feature>
<feature type="compositionally biased region" description="Basic and acidic residues" evidence="1">
    <location>
        <begin position="119"/>
        <end position="129"/>
    </location>
</feature>
<accession>A0A2G3E5S9</accession>
<feature type="domain" description="Replication initiator A N-terminal" evidence="2">
    <location>
        <begin position="14"/>
        <end position="84"/>
    </location>
</feature>
<evidence type="ECO:0000259" key="2">
    <source>
        <dbReference type="Pfam" id="PF06970"/>
    </source>
</evidence>
<evidence type="ECO:0000256" key="1">
    <source>
        <dbReference type="SAM" id="MobiDB-lite"/>
    </source>
</evidence>
<dbReference type="AlphaFoldDB" id="A0A2G3E5S9"/>
<evidence type="ECO:0000313" key="3">
    <source>
        <dbReference type="EMBL" id="PHU38632.1"/>
    </source>
</evidence>
<keyword evidence="4" id="KW-1185">Reference proteome</keyword>
<dbReference type="InterPro" id="IPR036390">
    <property type="entry name" value="WH_DNA-bd_sf"/>
</dbReference>
<evidence type="ECO:0000313" key="4">
    <source>
        <dbReference type="Proteomes" id="UP000224563"/>
    </source>
</evidence>
<dbReference type="Proteomes" id="UP000224563">
    <property type="component" value="Unassembled WGS sequence"/>
</dbReference>
<gene>
    <name evidence="3" type="ORF">CSX02_01395</name>
</gene>
<dbReference type="InterPro" id="IPR011991">
    <property type="entry name" value="ArsR-like_HTH"/>
</dbReference>
<dbReference type="SUPFAM" id="SSF46785">
    <property type="entry name" value="Winged helix' DNA-binding domain"/>
    <property type="match status" value="1"/>
</dbReference>
<protein>
    <recommendedName>
        <fullName evidence="2">Replication initiator A N-terminal domain-containing protein</fullName>
    </recommendedName>
</protein>
<dbReference type="CDD" id="cd00090">
    <property type="entry name" value="HTH_ARSR"/>
    <property type="match status" value="1"/>
</dbReference>
<dbReference type="Gene3D" id="1.10.10.10">
    <property type="entry name" value="Winged helix-like DNA-binding domain superfamily/Winged helix DNA-binding domain"/>
    <property type="match status" value="1"/>
</dbReference>
<name>A0A2G3E5S9_9FIRM</name>
<comment type="caution">
    <text evidence="3">The sequence shown here is derived from an EMBL/GenBank/DDBJ whole genome shotgun (WGS) entry which is preliminary data.</text>
</comment>
<organism evidence="3 4">
    <name type="scientific">Agathobacter ruminis</name>
    <dbReference type="NCBI Taxonomy" id="1712665"/>
    <lineage>
        <taxon>Bacteria</taxon>
        <taxon>Bacillati</taxon>
        <taxon>Bacillota</taxon>
        <taxon>Clostridia</taxon>
        <taxon>Lachnospirales</taxon>
        <taxon>Lachnospiraceae</taxon>
        <taxon>Agathobacter</taxon>
    </lineage>
</organism>
<dbReference type="InterPro" id="IPR010724">
    <property type="entry name" value="RepA_N"/>
</dbReference>
<feature type="region of interest" description="Disordered" evidence="1">
    <location>
        <begin position="113"/>
        <end position="156"/>
    </location>
</feature>
<reference evidence="3 4" key="1">
    <citation type="submission" date="2017-10" db="EMBL/GenBank/DDBJ databases">
        <title>Resolving the taxonomy of Roseburia spp., Eubacterium rectale and Agathobacter spp. through phylogenomic analysis.</title>
        <authorList>
            <person name="Sheridan P.O."/>
            <person name="Walker A.W."/>
            <person name="Duncan S.H."/>
            <person name="Scott K.P."/>
            <person name="Toole P.W.O."/>
            <person name="Luis P."/>
            <person name="Flint H.J."/>
        </authorList>
    </citation>
    <scope>NUCLEOTIDE SEQUENCE [LARGE SCALE GENOMIC DNA]</scope>
    <source>
        <strain evidence="3 4">JK623</strain>
    </source>
</reference>
<proteinExistence type="predicted"/>
<reference evidence="3 4" key="2">
    <citation type="submission" date="2017-10" db="EMBL/GenBank/DDBJ databases">
        <authorList>
            <person name="Banno H."/>
            <person name="Chua N.-H."/>
        </authorList>
    </citation>
    <scope>NUCLEOTIDE SEQUENCE [LARGE SCALE GENOMIC DNA]</scope>
    <source>
        <strain evidence="3 4">JK623</strain>
    </source>
</reference>
<dbReference type="RefSeq" id="WP_099385356.1">
    <property type="nucleotide sequence ID" value="NZ_JANSWH010000068.1"/>
</dbReference>